<feature type="repeat" description="WD" evidence="1">
    <location>
        <begin position="403"/>
        <end position="444"/>
    </location>
</feature>
<dbReference type="EMBL" id="LFVZ01000013">
    <property type="protein sequence ID" value="KTW26422.1"/>
    <property type="molecule type" value="Genomic_DNA"/>
</dbReference>
<evidence type="ECO:0000313" key="3">
    <source>
        <dbReference type="EMBL" id="KTW26422.1"/>
    </source>
</evidence>
<dbReference type="PROSITE" id="PS50294">
    <property type="entry name" value="WD_REPEATS_REGION"/>
    <property type="match status" value="1"/>
</dbReference>
<dbReference type="InterPro" id="IPR036322">
    <property type="entry name" value="WD40_repeat_dom_sf"/>
</dbReference>
<dbReference type="Proteomes" id="UP000054454">
    <property type="component" value="Unassembled WGS sequence"/>
</dbReference>
<evidence type="ECO:0000313" key="4">
    <source>
        <dbReference type="Proteomes" id="UP000054454"/>
    </source>
</evidence>
<dbReference type="SMART" id="SM00320">
    <property type="entry name" value="WD40"/>
    <property type="match status" value="4"/>
</dbReference>
<dbReference type="Pfam" id="PF12234">
    <property type="entry name" value="Rav1p_C"/>
    <property type="match status" value="1"/>
</dbReference>
<dbReference type="PANTHER" id="PTHR13950:SF9">
    <property type="entry name" value="RABCONNECTIN-3A"/>
    <property type="match status" value="1"/>
</dbReference>
<dbReference type="InterPro" id="IPR001680">
    <property type="entry name" value="WD40_rpt"/>
</dbReference>
<accession>A0A0W4ZDE5</accession>
<dbReference type="Gene3D" id="2.130.10.10">
    <property type="entry name" value="YVTN repeat-like/Quinoprotein amine dehydrogenase"/>
    <property type="match status" value="2"/>
</dbReference>
<feature type="domain" description="RAVE complex protein Rav1 C-terminal" evidence="2">
    <location>
        <begin position="591"/>
        <end position="1233"/>
    </location>
</feature>
<dbReference type="GeneID" id="28937632"/>
<dbReference type="RefSeq" id="XP_018224870.1">
    <property type="nucleotide sequence ID" value="XM_018371429.1"/>
</dbReference>
<name>A0A0W4ZDE5_PNEC8</name>
<dbReference type="Pfam" id="PF00400">
    <property type="entry name" value="WD40"/>
    <property type="match status" value="1"/>
</dbReference>
<keyword evidence="1" id="KW-0853">WD repeat</keyword>
<dbReference type="InterPro" id="IPR052208">
    <property type="entry name" value="DmX-like/RAVE_component"/>
</dbReference>
<dbReference type="PROSITE" id="PS50082">
    <property type="entry name" value="WD_REPEATS_2"/>
    <property type="match status" value="1"/>
</dbReference>
<gene>
    <name evidence="3" type="ORF">T552_02903</name>
</gene>
<dbReference type="GO" id="GO:0043291">
    <property type="term" value="C:RAVE complex"/>
    <property type="evidence" value="ECO:0007669"/>
    <property type="project" value="TreeGrafter"/>
</dbReference>
<evidence type="ECO:0000256" key="1">
    <source>
        <dbReference type="PROSITE-ProRule" id="PRU00221"/>
    </source>
</evidence>
<dbReference type="PANTHER" id="PTHR13950">
    <property type="entry name" value="RABCONNECTIN-RELATED"/>
    <property type="match status" value="1"/>
</dbReference>
<dbReference type="GO" id="GO:0007035">
    <property type="term" value="P:vacuolar acidification"/>
    <property type="evidence" value="ECO:0007669"/>
    <property type="project" value="TreeGrafter"/>
</dbReference>
<comment type="caution">
    <text evidence="3">The sequence shown here is derived from an EMBL/GenBank/DDBJ whole genome shotgun (WGS) entry which is preliminary data.</text>
</comment>
<proteinExistence type="predicted"/>
<dbReference type="SUPFAM" id="SSF50998">
    <property type="entry name" value="Quinoprotein alcohol dehydrogenase-like"/>
    <property type="match status" value="1"/>
</dbReference>
<organism evidence="3 4">
    <name type="scientific">Pneumocystis carinii (strain B80)</name>
    <name type="common">Rat pneumocystis pneumonia agent</name>
    <name type="synonym">Pneumocystis carinii f. sp. carinii</name>
    <dbReference type="NCBI Taxonomy" id="1408658"/>
    <lineage>
        <taxon>Eukaryota</taxon>
        <taxon>Fungi</taxon>
        <taxon>Dikarya</taxon>
        <taxon>Ascomycota</taxon>
        <taxon>Taphrinomycotina</taxon>
        <taxon>Pneumocystomycetes</taxon>
        <taxon>Pneumocystaceae</taxon>
        <taxon>Pneumocystis</taxon>
    </lineage>
</organism>
<dbReference type="InterPro" id="IPR022033">
    <property type="entry name" value="Rav1p_C"/>
</dbReference>
<dbReference type="VEuPathDB" id="FungiDB:T552_02903"/>
<protein>
    <recommendedName>
        <fullName evidence="2">RAVE complex protein Rav1 C-terminal domain-containing protein</fullName>
    </recommendedName>
</protein>
<dbReference type="InterPro" id="IPR015943">
    <property type="entry name" value="WD40/YVTN_repeat-like_dom_sf"/>
</dbReference>
<dbReference type="OrthoDB" id="342131at2759"/>
<dbReference type="InterPro" id="IPR011047">
    <property type="entry name" value="Quinoprotein_ADH-like_sf"/>
</dbReference>
<reference evidence="4" key="1">
    <citation type="journal article" date="2016" name="Nat. Commun.">
        <title>Genome analysis of three Pneumocystis species reveals adaptation mechanisms to life exclusively in mammalian hosts.</title>
        <authorList>
            <person name="Ma L."/>
            <person name="Chen Z."/>
            <person name="Huang D.W."/>
            <person name="Kutty G."/>
            <person name="Ishihara M."/>
            <person name="Wang H."/>
            <person name="Abouelleil A."/>
            <person name="Bishop L."/>
            <person name="Davey E."/>
            <person name="Deng R."/>
            <person name="Deng X."/>
            <person name="Fan L."/>
            <person name="Fantoni G."/>
            <person name="Fitzgerald M."/>
            <person name="Gogineni E."/>
            <person name="Goldberg J.M."/>
            <person name="Handley G."/>
            <person name="Hu X."/>
            <person name="Huber C."/>
            <person name="Jiao X."/>
            <person name="Jones K."/>
            <person name="Levin J.Z."/>
            <person name="Liu Y."/>
            <person name="Macdonald P."/>
            <person name="Melnikov A."/>
            <person name="Raley C."/>
            <person name="Sassi M."/>
            <person name="Sherman B.T."/>
            <person name="Song X."/>
            <person name="Sykes S."/>
            <person name="Tran B."/>
            <person name="Walsh L."/>
            <person name="Xia Y."/>
            <person name="Yang J."/>
            <person name="Young S."/>
            <person name="Zeng Q."/>
            <person name="Zheng X."/>
            <person name="Stephens R."/>
            <person name="Nusbaum C."/>
            <person name="Birren B.W."/>
            <person name="Azadi P."/>
            <person name="Lempicki R.A."/>
            <person name="Cuomo C.A."/>
            <person name="Kovacs J.A."/>
        </authorList>
    </citation>
    <scope>NUCLEOTIDE SEQUENCE [LARGE SCALE GENOMIC DNA]</scope>
    <source>
        <strain evidence="4">B80</strain>
    </source>
</reference>
<sequence>MPSICPGAPLASYHAFSAVVYNNRTFVAYASGTSVPIFINGKKITQILSVEKEITAIAIDKRSGKICVSSKSNIYIFDIVKEIEFFVWRSKNIDVKLNSIKWNLKLTFTINNETISTLSWGDRDEILIGGTCLNLYSSNIKDGTIIWSQKLSRPVVFAIISPDARLIASISEADCFIKIWKMPPLHEPMESLRLIYLPHPKPITSIKWKEKSYNDQTINNILYSISQDKILRIWIQENLPESYVFRLSYIIDVRNNASLFEIPSNNLGEDSSCLIIDNDILTLSLQHISKNSSNEEIDKLINIKNRSADICLAFDNNGQVWAFAILAHNNGVNSEIEIVPISSTKKSNLRISESLRHVEYFAIPVNIDLYFLYFGENIDVYQINFLDFISSTQKRKFDFQTTWTGHNNHINSLIKSPKNKILFSKTVDGTMIIWKIKHFNKSENLEKLFSLQLKDSPTHIIIFNERNYIILNFKNISILEIKKKSTNIIATCEDVPVDIILCFMQLKNPLNLPQSSFNETYFLAITASKKVWIWKLSKVSKKENSKHINIEKIQEFSLFYKNDLHLALPINQIERNSYFQKEIFITISVIGQLKIWSKKISKDGKLYILPEIKSLETKIPKPKIIKEFSKKLAIVCQKGKELTIWDIRSLEFSEIEECRYYFSTESEISNLDWTCTKNSQLILALCFKYKVILICQTSHNYENKQKSWFLFRSFDISNLMNSSIQHLIFLNNMTLIVGSKNQLFLYNKANDNIDTINVPHKTSEKHMLPKNIMLLNTILPVYHPQFLEQLLLIGIIENVKTILINLYKILDSFEKNYAINENKIEIKNSFLEIPIDVFLKKKEKNQYNKKQSNFHQLFSTEDENIETIDRIPFERLLSRINDCLLSYTITNLNTSEQHHLISLIKSIKNIELHKNSIDTNGIRYYLFFLKNLYLFNNEKVNISMRETLWAFHSDSQETLLHLINQEYEKNLTYIQIHSSYCFFWLKNRENLKLQMETLAYKKYVINDKNPEFCSLFYIALRKKNVLLSLWKMATGHSNQKIMINFLSNDFSQTRWKIAAQKNAFVLLGKHRYEYSAAFFLLADKLQNAVNICVKNLQDISLAIAISRVYEGDDSQTFKNLLTTYIIPDAIKFNDRWIACWAFWILGKIDLSIKSLVLPLTSLLEKNSENIIPINSKEMFEGDPSLIILYKELKSKSLQIFRNPVISQYQEFKFILYVAHLYTYIGCDMLALNLIQGWNFENQFLPNCKKTYKDLYPKIASDNLNNNTILNTLSITKEYEPNLNTFHF</sequence>
<dbReference type="SUPFAM" id="SSF50978">
    <property type="entry name" value="WD40 repeat-like"/>
    <property type="match status" value="1"/>
</dbReference>
<keyword evidence="4" id="KW-1185">Reference proteome</keyword>
<evidence type="ECO:0000259" key="2">
    <source>
        <dbReference type="Pfam" id="PF12234"/>
    </source>
</evidence>